<comment type="caution">
    <text evidence="2">The sequence shown here is derived from an EMBL/GenBank/DDBJ whole genome shotgun (WGS) entry which is preliminary data.</text>
</comment>
<dbReference type="EMBL" id="JAVXUP010002314">
    <property type="protein sequence ID" value="KAK3004089.1"/>
    <property type="molecule type" value="Genomic_DNA"/>
</dbReference>
<gene>
    <name evidence="2" type="ORF">RJ639_017889</name>
</gene>
<evidence type="ECO:0000256" key="1">
    <source>
        <dbReference type="SAM" id="Phobius"/>
    </source>
</evidence>
<dbReference type="Proteomes" id="UP001188597">
    <property type="component" value="Unassembled WGS sequence"/>
</dbReference>
<evidence type="ECO:0000313" key="3">
    <source>
        <dbReference type="Proteomes" id="UP001188597"/>
    </source>
</evidence>
<sequence length="84" mass="9906">MLWFNLRFDYDSIGVIMLVVIVEVVVVDFILIDRMSDNIQPPIIVNRKEAGSYLLDWVPNHLKIIVIRLRKDDDDEEETRLLHA</sequence>
<keyword evidence="3" id="KW-1185">Reference proteome</keyword>
<dbReference type="AlphaFoldDB" id="A0AA88VBK8"/>
<proteinExistence type="predicted"/>
<evidence type="ECO:0000313" key="2">
    <source>
        <dbReference type="EMBL" id="KAK3004089.1"/>
    </source>
</evidence>
<name>A0AA88VBK8_9ASTE</name>
<feature type="transmembrane region" description="Helical" evidence="1">
    <location>
        <begin position="12"/>
        <end position="32"/>
    </location>
</feature>
<keyword evidence="1" id="KW-0472">Membrane</keyword>
<keyword evidence="1" id="KW-0812">Transmembrane</keyword>
<protein>
    <submittedName>
        <fullName evidence="2">Uncharacterized protein</fullName>
    </submittedName>
</protein>
<accession>A0AA88VBK8</accession>
<reference evidence="2" key="1">
    <citation type="submission" date="2022-12" db="EMBL/GenBank/DDBJ databases">
        <title>Draft genome assemblies for two species of Escallonia (Escalloniales).</title>
        <authorList>
            <person name="Chanderbali A."/>
            <person name="Dervinis C."/>
            <person name="Anghel I."/>
            <person name="Soltis D."/>
            <person name="Soltis P."/>
            <person name="Zapata F."/>
        </authorList>
    </citation>
    <scope>NUCLEOTIDE SEQUENCE</scope>
    <source>
        <strain evidence="2">UCBG64.0493</strain>
        <tissue evidence="2">Leaf</tissue>
    </source>
</reference>
<keyword evidence="1" id="KW-1133">Transmembrane helix</keyword>
<organism evidence="2 3">
    <name type="scientific">Escallonia herrerae</name>
    <dbReference type="NCBI Taxonomy" id="1293975"/>
    <lineage>
        <taxon>Eukaryota</taxon>
        <taxon>Viridiplantae</taxon>
        <taxon>Streptophyta</taxon>
        <taxon>Embryophyta</taxon>
        <taxon>Tracheophyta</taxon>
        <taxon>Spermatophyta</taxon>
        <taxon>Magnoliopsida</taxon>
        <taxon>eudicotyledons</taxon>
        <taxon>Gunneridae</taxon>
        <taxon>Pentapetalae</taxon>
        <taxon>asterids</taxon>
        <taxon>campanulids</taxon>
        <taxon>Escalloniales</taxon>
        <taxon>Escalloniaceae</taxon>
        <taxon>Escallonia</taxon>
    </lineage>
</organism>